<dbReference type="InterPro" id="IPR001123">
    <property type="entry name" value="LeuE-type"/>
</dbReference>
<evidence type="ECO:0000256" key="5">
    <source>
        <dbReference type="ARBA" id="ARBA00023136"/>
    </source>
</evidence>
<keyword evidence="3 6" id="KW-0812">Transmembrane</keyword>
<proteinExistence type="predicted"/>
<evidence type="ECO:0000256" key="2">
    <source>
        <dbReference type="ARBA" id="ARBA00022475"/>
    </source>
</evidence>
<dbReference type="GO" id="GO:0033228">
    <property type="term" value="P:cysteine export across plasma membrane"/>
    <property type="evidence" value="ECO:0007669"/>
    <property type="project" value="TreeGrafter"/>
</dbReference>
<comment type="subcellular location">
    <subcellularLocation>
        <location evidence="1">Cell membrane</location>
        <topology evidence="1">Multi-pass membrane protein</topology>
    </subcellularLocation>
</comment>
<dbReference type="GO" id="GO:0005886">
    <property type="term" value="C:plasma membrane"/>
    <property type="evidence" value="ECO:0007669"/>
    <property type="project" value="UniProtKB-SubCell"/>
</dbReference>
<dbReference type="GO" id="GO:0015171">
    <property type="term" value="F:amino acid transmembrane transporter activity"/>
    <property type="evidence" value="ECO:0007669"/>
    <property type="project" value="TreeGrafter"/>
</dbReference>
<sequence>MLSFILFAFVASITPGPTNILVLSNSSRYGWGAAVLIILGDCTGAAAIVVTVGLGVGESLLRYPLLQRAMAGVGVLWLTYLAWQLFSSPAAGIEVDGRPKHRALPGS</sequence>
<dbReference type="AlphaFoldDB" id="A0A562Q775"/>
<dbReference type="EMBL" id="VLKY01000011">
    <property type="protein sequence ID" value="TWI52558.1"/>
    <property type="molecule type" value="Genomic_DNA"/>
</dbReference>
<comment type="caution">
    <text evidence="7">The sequence shown here is derived from an EMBL/GenBank/DDBJ whole genome shotgun (WGS) entry which is preliminary data.</text>
</comment>
<evidence type="ECO:0000313" key="8">
    <source>
        <dbReference type="Proteomes" id="UP000316905"/>
    </source>
</evidence>
<gene>
    <name evidence="7" type="ORF">IQ22_03328</name>
</gene>
<keyword evidence="4 6" id="KW-1133">Transmembrane helix</keyword>
<keyword evidence="8" id="KW-1185">Reference proteome</keyword>
<dbReference type="PANTHER" id="PTHR30086">
    <property type="entry name" value="ARGININE EXPORTER PROTEIN ARGO"/>
    <property type="match status" value="1"/>
</dbReference>
<feature type="transmembrane region" description="Helical" evidence="6">
    <location>
        <begin position="69"/>
        <end position="86"/>
    </location>
</feature>
<evidence type="ECO:0000313" key="7">
    <source>
        <dbReference type="EMBL" id="TWI52558.1"/>
    </source>
</evidence>
<feature type="transmembrane region" description="Helical" evidence="6">
    <location>
        <begin position="31"/>
        <end position="57"/>
    </location>
</feature>
<accession>A0A562Q775</accession>
<dbReference type="PANTHER" id="PTHR30086:SF20">
    <property type="entry name" value="ARGININE EXPORTER PROTEIN ARGO-RELATED"/>
    <property type="match status" value="1"/>
</dbReference>
<protein>
    <submittedName>
        <fullName evidence="7">LysE type translocator</fullName>
    </submittedName>
</protein>
<evidence type="ECO:0000256" key="3">
    <source>
        <dbReference type="ARBA" id="ARBA00022692"/>
    </source>
</evidence>
<evidence type="ECO:0000256" key="1">
    <source>
        <dbReference type="ARBA" id="ARBA00004651"/>
    </source>
</evidence>
<keyword evidence="5 6" id="KW-0472">Membrane</keyword>
<reference evidence="7 8" key="1">
    <citation type="journal article" date="2015" name="Stand. Genomic Sci.">
        <title>Genomic Encyclopedia of Bacterial and Archaeal Type Strains, Phase III: the genomes of soil and plant-associated and newly described type strains.</title>
        <authorList>
            <person name="Whitman W.B."/>
            <person name="Woyke T."/>
            <person name="Klenk H.P."/>
            <person name="Zhou Y."/>
            <person name="Lilburn T.G."/>
            <person name="Beck B.J."/>
            <person name="De Vos P."/>
            <person name="Vandamme P."/>
            <person name="Eisen J.A."/>
            <person name="Garrity G."/>
            <person name="Hugenholtz P."/>
            <person name="Kyrpides N.C."/>
        </authorList>
    </citation>
    <scope>NUCLEOTIDE SEQUENCE [LARGE SCALE GENOMIC DNA]</scope>
    <source>
        <strain evidence="7 8">CGMCC 1.6858</strain>
    </source>
</reference>
<dbReference type="Pfam" id="PF01810">
    <property type="entry name" value="LysE"/>
    <property type="match status" value="1"/>
</dbReference>
<name>A0A562Q775_9PSED</name>
<evidence type="ECO:0000256" key="6">
    <source>
        <dbReference type="SAM" id="Phobius"/>
    </source>
</evidence>
<dbReference type="Proteomes" id="UP000316905">
    <property type="component" value="Unassembled WGS sequence"/>
</dbReference>
<evidence type="ECO:0000256" key="4">
    <source>
        <dbReference type="ARBA" id="ARBA00022989"/>
    </source>
</evidence>
<organism evidence="7 8">
    <name type="scientific">Pseudomonas duriflava</name>
    <dbReference type="NCBI Taxonomy" id="459528"/>
    <lineage>
        <taxon>Bacteria</taxon>
        <taxon>Pseudomonadati</taxon>
        <taxon>Pseudomonadota</taxon>
        <taxon>Gammaproteobacteria</taxon>
        <taxon>Pseudomonadales</taxon>
        <taxon>Pseudomonadaceae</taxon>
        <taxon>Pseudomonas</taxon>
    </lineage>
</organism>
<keyword evidence="2" id="KW-1003">Cell membrane</keyword>